<dbReference type="InterPro" id="IPR014710">
    <property type="entry name" value="RmlC-like_jellyroll"/>
</dbReference>
<evidence type="ECO:0000313" key="4">
    <source>
        <dbReference type="Proteomes" id="UP000254808"/>
    </source>
</evidence>
<keyword evidence="1" id="KW-0238">DNA-binding</keyword>
<dbReference type="InterPro" id="IPR027417">
    <property type="entry name" value="P-loop_NTPase"/>
</dbReference>
<dbReference type="Gene3D" id="3.40.50.300">
    <property type="entry name" value="P-loop containing nucleotide triphosphate hydrolases"/>
    <property type="match status" value="1"/>
</dbReference>
<dbReference type="CDD" id="cd00009">
    <property type="entry name" value="AAA"/>
    <property type="match status" value="1"/>
</dbReference>
<dbReference type="OrthoDB" id="9778168at2"/>
<dbReference type="GO" id="GO:0003677">
    <property type="term" value="F:DNA binding"/>
    <property type="evidence" value="ECO:0007669"/>
    <property type="project" value="UniProtKB-KW"/>
</dbReference>
<proteinExistence type="predicted"/>
<feature type="domain" description="AAA+ ATPase" evidence="2">
    <location>
        <begin position="20"/>
        <end position="138"/>
    </location>
</feature>
<accession>A0A345UIQ5</accession>
<dbReference type="SUPFAM" id="SSF46785">
    <property type="entry name" value="Winged helix' DNA-binding domain"/>
    <property type="match status" value="1"/>
</dbReference>
<evidence type="ECO:0000313" key="3">
    <source>
        <dbReference type="EMBL" id="AXJ00357.1"/>
    </source>
</evidence>
<dbReference type="InterPro" id="IPR003593">
    <property type="entry name" value="AAA+_ATPase"/>
</dbReference>
<dbReference type="Pfam" id="PF13173">
    <property type="entry name" value="AAA_14"/>
    <property type="match status" value="1"/>
</dbReference>
<dbReference type="InterPro" id="IPR036390">
    <property type="entry name" value="WH_DNA-bd_sf"/>
</dbReference>
<dbReference type="Gene3D" id="2.60.120.10">
    <property type="entry name" value="Jelly Rolls"/>
    <property type="match status" value="1"/>
</dbReference>
<dbReference type="PANTHER" id="PTHR43566:SF2">
    <property type="entry name" value="DUF4143 DOMAIN-CONTAINING PROTEIN"/>
    <property type="match status" value="1"/>
</dbReference>
<evidence type="ECO:0000259" key="2">
    <source>
        <dbReference type="SMART" id="SM00382"/>
    </source>
</evidence>
<dbReference type="AlphaFoldDB" id="A0A345UIQ5"/>
<sequence length="391" mass="44490">MDISLYTRTKQAKLEDLMIDYPAVAIVGARQVGKTTLARQIAASRQKEALYLDMESPRDVSKLQEAELFFELHADKLIIIDEIQHKPELFGVLRSVIDSDQRGGRFLILGSASPVLIRKTMESLAGRISYQELHPLSFIEVGGQDLLKKLWFRGGFPKSFLARNDDVAMQWHRDFLITFVERDLSVLGLNTDYTKLREFLILLAQQQGSHLNQETLGRSLGVSRSTINRYIHYLTHAYIIRLLRPWSTNVGKRMVKAPKVYIRDSGYFHSLLDIDSYDDLQVNIAVGGSWEGFVVEQTMAVLPTSCKLYFSRTHHGAEADLVLVKHGKPIACADAKRSQAPKLEKGFLNVIEDNDTSRNFMIIPADEDYPVHRKVQVTGLQQWLDFVQAQE</sequence>
<dbReference type="InterPro" id="IPR025420">
    <property type="entry name" value="DUF4143"/>
</dbReference>
<dbReference type="Pfam" id="PF13635">
    <property type="entry name" value="DUF4143"/>
    <property type="match status" value="1"/>
</dbReference>
<organism evidence="3 4">
    <name type="scientific">Cyclonatronum proteinivorum</name>
    <dbReference type="NCBI Taxonomy" id="1457365"/>
    <lineage>
        <taxon>Bacteria</taxon>
        <taxon>Pseudomonadati</taxon>
        <taxon>Balneolota</taxon>
        <taxon>Balneolia</taxon>
        <taxon>Balneolales</taxon>
        <taxon>Cyclonatronaceae</taxon>
        <taxon>Cyclonatronum</taxon>
    </lineage>
</organism>
<dbReference type="SUPFAM" id="SSF52540">
    <property type="entry name" value="P-loop containing nucleoside triphosphate hydrolases"/>
    <property type="match status" value="1"/>
</dbReference>
<dbReference type="SMART" id="SM00382">
    <property type="entry name" value="AAA"/>
    <property type="match status" value="1"/>
</dbReference>
<gene>
    <name evidence="3" type="ORF">CYPRO_1092</name>
</gene>
<evidence type="ECO:0000256" key="1">
    <source>
        <dbReference type="ARBA" id="ARBA00023125"/>
    </source>
</evidence>
<protein>
    <recommendedName>
        <fullName evidence="2">AAA+ ATPase domain-containing protein</fullName>
    </recommendedName>
</protein>
<dbReference type="RefSeq" id="WP_114983631.1">
    <property type="nucleotide sequence ID" value="NZ_CP027806.1"/>
</dbReference>
<dbReference type="Proteomes" id="UP000254808">
    <property type="component" value="Chromosome"/>
</dbReference>
<dbReference type="KEGG" id="cprv:CYPRO_1092"/>
<dbReference type="EMBL" id="CP027806">
    <property type="protein sequence ID" value="AXJ00357.1"/>
    <property type="molecule type" value="Genomic_DNA"/>
</dbReference>
<name>A0A345UIQ5_9BACT</name>
<keyword evidence="4" id="KW-1185">Reference proteome</keyword>
<dbReference type="PANTHER" id="PTHR43566">
    <property type="entry name" value="CONSERVED PROTEIN"/>
    <property type="match status" value="1"/>
</dbReference>
<dbReference type="InterPro" id="IPR041682">
    <property type="entry name" value="AAA_14"/>
</dbReference>
<reference evidence="3 4" key="1">
    <citation type="submission" date="2018-03" db="EMBL/GenBank/DDBJ databases">
        <title>Phenotypic and genomic properties of Cyclonatronum proteinivorum gen. nov., sp. nov., a haloalkaliphilic bacteroidete from soda lakes possessing Na+-translocating rhodopsin.</title>
        <authorList>
            <person name="Toshchakov S.V."/>
            <person name="Korzhenkov A."/>
            <person name="Samarov N.I."/>
            <person name="Kublanov I.V."/>
            <person name="Muntyan M.S."/>
            <person name="Sorokin D.Y."/>
        </authorList>
    </citation>
    <scope>NUCLEOTIDE SEQUENCE [LARGE SCALE GENOMIC DNA]</scope>
    <source>
        <strain evidence="3 4">Omega</strain>
    </source>
</reference>